<dbReference type="EMBL" id="UYYB01022420">
    <property type="protein sequence ID" value="VDM71856.1"/>
    <property type="molecule type" value="Genomic_DNA"/>
</dbReference>
<name>A0A3P7IP98_STRVU</name>
<organism evidence="1 2">
    <name type="scientific">Strongylus vulgaris</name>
    <name type="common">Blood worm</name>
    <dbReference type="NCBI Taxonomy" id="40348"/>
    <lineage>
        <taxon>Eukaryota</taxon>
        <taxon>Metazoa</taxon>
        <taxon>Ecdysozoa</taxon>
        <taxon>Nematoda</taxon>
        <taxon>Chromadorea</taxon>
        <taxon>Rhabditida</taxon>
        <taxon>Rhabditina</taxon>
        <taxon>Rhabditomorpha</taxon>
        <taxon>Strongyloidea</taxon>
        <taxon>Strongylidae</taxon>
        <taxon>Strongylus</taxon>
    </lineage>
</organism>
<proteinExistence type="predicted"/>
<evidence type="ECO:0000313" key="1">
    <source>
        <dbReference type="EMBL" id="VDM71856.1"/>
    </source>
</evidence>
<dbReference type="AlphaFoldDB" id="A0A3P7IP98"/>
<sequence length="211" mass="23465">MKRVSGKSVPLAKLSSCMKTMKLSVVVKLTELTQGRRRASILLIEHLQGILKQVCPRVGKKSLPWTKGDASVANIHGDIAHISAEVEKLLPLLWNTFSKTVSYFRDQLNSSAVLTETDVSDQLADLLRLCLSTLEHLFSWNHITPLPSDPDATSTRKKCRREKFLEILERAILEEDSEKSAGSEAEHSVYQYLIDACEVVPNVAVAIALLD</sequence>
<dbReference type="Proteomes" id="UP000270094">
    <property type="component" value="Unassembled WGS sequence"/>
</dbReference>
<reference evidence="1 2" key="1">
    <citation type="submission" date="2018-11" db="EMBL/GenBank/DDBJ databases">
        <authorList>
            <consortium name="Pathogen Informatics"/>
        </authorList>
    </citation>
    <scope>NUCLEOTIDE SEQUENCE [LARGE SCALE GENOMIC DNA]</scope>
</reference>
<keyword evidence="2" id="KW-1185">Reference proteome</keyword>
<feature type="non-terminal residue" evidence="1">
    <location>
        <position position="211"/>
    </location>
</feature>
<gene>
    <name evidence="1" type="ORF">SVUK_LOCUS6854</name>
</gene>
<protein>
    <submittedName>
        <fullName evidence="1">Uncharacterized protein</fullName>
    </submittedName>
</protein>
<evidence type="ECO:0000313" key="2">
    <source>
        <dbReference type="Proteomes" id="UP000270094"/>
    </source>
</evidence>
<accession>A0A3P7IP98</accession>
<dbReference type="OrthoDB" id="27031at2759"/>